<sequence length="278" mass="30738">MTDPDSPAFSFNGTTLYDSDIQTLAEEEWLGDAIIMLLFSLLEDDAHRADVELWSPAVVQLLSTMSSDNLDPSTSATLFPPLRKFNILPVSDAYASNTSPISSHWSLLLIRSPQNQNDHLTTYHFDSLDPHNTNAAARCIANFAEAFGRIPTQIRAVGGKHGWGSGSGSGDRGQKAKMEAQENAWDCGIYVLALTQALVHRLAQDGGGVDAAVERVVREEATPKKIAQWRARFYRWVRRWQAEARKEGGGVWDSKEEVVAALGPWCADEDEVQQEQHS</sequence>
<evidence type="ECO:0000313" key="7">
    <source>
        <dbReference type="Proteomes" id="UP000077671"/>
    </source>
</evidence>
<organism evidence="6 7">
    <name type="scientific">Tilletia caries</name>
    <name type="common">wheat bunt fungus</name>
    <dbReference type="NCBI Taxonomy" id="13290"/>
    <lineage>
        <taxon>Eukaryota</taxon>
        <taxon>Fungi</taxon>
        <taxon>Dikarya</taxon>
        <taxon>Basidiomycota</taxon>
        <taxon>Ustilaginomycotina</taxon>
        <taxon>Exobasidiomycetes</taxon>
        <taxon>Tilletiales</taxon>
        <taxon>Tilletiaceae</taxon>
        <taxon>Tilletia</taxon>
    </lineage>
</organism>
<dbReference type="GO" id="GO:0019784">
    <property type="term" value="F:deNEDDylase activity"/>
    <property type="evidence" value="ECO:0007669"/>
    <property type="project" value="InterPro"/>
</dbReference>
<dbReference type="Gene3D" id="3.40.395.10">
    <property type="entry name" value="Adenoviral Proteinase, Chain A"/>
    <property type="match status" value="1"/>
</dbReference>
<dbReference type="PANTHER" id="PTHR46468">
    <property type="entry name" value="SENTRIN-SPECIFIC PROTEASE 8"/>
    <property type="match status" value="1"/>
</dbReference>
<gene>
    <name evidence="6" type="ORF">A4X03_0g5154</name>
</gene>
<keyword evidence="2" id="KW-0645">Protease</keyword>
<dbReference type="Pfam" id="PF02902">
    <property type="entry name" value="Peptidase_C48"/>
    <property type="match status" value="1"/>
</dbReference>
<dbReference type="PANTHER" id="PTHR46468:SF1">
    <property type="entry name" value="SENTRIN-SPECIFIC PROTEASE 8"/>
    <property type="match status" value="1"/>
</dbReference>
<evidence type="ECO:0000313" key="6">
    <source>
        <dbReference type="EMBL" id="KAE8256690.1"/>
    </source>
</evidence>
<dbReference type="GO" id="GO:0000338">
    <property type="term" value="P:protein deneddylation"/>
    <property type="evidence" value="ECO:0007669"/>
    <property type="project" value="TreeGrafter"/>
</dbReference>
<evidence type="ECO:0000256" key="2">
    <source>
        <dbReference type="ARBA" id="ARBA00022670"/>
    </source>
</evidence>
<reference evidence="6" key="2">
    <citation type="journal article" date="2019" name="IMA Fungus">
        <title>Genome sequencing and comparison of five Tilletia species to identify candidate genes for the detection of regulated species infecting wheat.</title>
        <authorList>
            <person name="Nguyen H.D.T."/>
            <person name="Sultana T."/>
            <person name="Kesanakurti P."/>
            <person name="Hambleton S."/>
        </authorList>
    </citation>
    <scope>NUCLEOTIDE SEQUENCE</scope>
    <source>
        <strain evidence="6">DAOMC 238032</strain>
    </source>
</reference>
<protein>
    <recommendedName>
        <fullName evidence="5">Ubiquitin-like protease family profile domain-containing protein</fullName>
    </recommendedName>
</protein>
<dbReference type="AlphaFoldDB" id="A0A8T8T5T0"/>
<keyword evidence="3" id="KW-0378">Hydrolase</keyword>
<comment type="caution">
    <text evidence="6">The sequence shown here is derived from an EMBL/GenBank/DDBJ whole genome shotgun (WGS) entry which is preliminary data.</text>
</comment>
<accession>A0A8T8T5T0</accession>
<dbReference type="GO" id="GO:0008234">
    <property type="term" value="F:cysteine-type peptidase activity"/>
    <property type="evidence" value="ECO:0007669"/>
    <property type="project" value="UniProtKB-KW"/>
</dbReference>
<comment type="similarity">
    <text evidence="1">Belongs to the peptidase C48 family.</text>
</comment>
<evidence type="ECO:0000259" key="5">
    <source>
        <dbReference type="PROSITE" id="PS50600"/>
    </source>
</evidence>
<name>A0A8T8T5T0_9BASI</name>
<feature type="domain" description="Ubiquitin-like protease family profile" evidence="5">
    <location>
        <begin position="14"/>
        <end position="198"/>
    </location>
</feature>
<dbReference type="InterPro" id="IPR044613">
    <property type="entry name" value="Nep1/2-like"/>
</dbReference>
<dbReference type="InterPro" id="IPR038765">
    <property type="entry name" value="Papain-like_cys_pep_sf"/>
</dbReference>
<dbReference type="InterPro" id="IPR003653">
    <property type="entry name" value="Peptidase_C48_C"/>
</dbReference>
<evidence type="ECO:0000256" key="1">
    <source>
        <dbReference type="ARBA" id="ARBA00005234"/>
    </source>
</evidence>
<evidence type="ECO:0000256" key="4">
    <source>
        <dbReference type="ARBA" id="ARBA00022807"/>
    </source>
</evidence>
<dbReference type="SUPFAM" id="SSF54001">
    <property type="entry name" value="Cysteine proteinases"/>
    <property type="match status" value="1"/>
</dbReference>
<dbReference type="EMBL" id="LWDD02000782">
    <property type="protein sequence ID" value="KAE8256690.1"/>
    <property type="molecule type" value="Genomic_DNA"/>
</dbReference>
<proteinExistence type="inferred from homology"/>
<dbReference type="Proteomes" id="UP000077671">
    <property type="component" value="Unassembled WGS sequence"/>
</dbReference>
<keyword evidence="4" id="KW-0788">Thiol protease</keyword>
<reference evidence="6" key="1">
    <citation type="submission" date="2016-04" db="EMBL/GenBank/DDBJ databases">
        <authorList>
            <person name="Nguyen H.D."/>
            <person name="Kesanakurti P."/>
            <person name="Cullis J."/>
            <person name="Levesque C.A."/>
            <person name="Hambleton S."/>
        </authorList>
    </citation>
    <scope>NUCLEOTIDE SEQUENCE</scope>
    <source>
        <strain evidence="6">DAOMC 238032</strain>
    </source>
</reference>
<dbReference type="GO" id="GO:0006508">
    <property type="term" value="P:proteolysis"/>
    <property type="evidence" value="ECO:0007669"/>
    <property type="project" value="UniProtKB-KW"/>
</dbReference>
<evidence type="ECO:0000256" key="3">
    <source>
        <dbReference type="ARBA" id="ARBA00022801"/>
    </source>
</evidence>
<dbReference type="PROSITE" id="PS50600">
    <property type="entry name" value="ULP_PROTEASE"/>
    <property type="match status" value="1"/>
</dbReference>